<name>A0A4Z0Y7F9_9PEZI</name>
<dbReference type="Pfam" id="PF13637">
    <property type="entry name" value="Ank_4"/>
    <property type="match status" value="1"/>
</dbReference>
<organism evidence="1 2">
    <name type="scientific">Xylaria hypoxylon</name>
    <dbReference type="NCBI Taxonomy" id="37992"/>
    <lineage>
        <taxon>Eukaryota</taxon>
        <taxon>Fungi</taxon>
        <taxon>Dikarya</taxon>
        <taxon>Ascomycota</taxon>
        <taxon>Pezizomycotina</taxon>
        <taxon>Sordariomycetes</taxon>
        <taxon>Xylariomycetidae</taxon>
        <taxon>Xylariales</taxon>
        <taxon>Xylariaceae</taxon>
        <taxon>Xylaria</taxon>
    </lineage>
</organism>
<dbReference type="Proteomes" id="UP000297716">
    <property type="component" value="Unassembled WGS sequence"/>
</dbReference>
<dbReference type="SUPFAM" id="SSF48403">
    <property type="entry name" value="Ankyrin repeat"/>
    <property type="match status" value="1"/>
</dbReference>
<keyword evidence="2" id="KW-1185">Reference proteome</keyword>
<accession>A0A4Z0Y7F9</accession>
<dbReference type="OrthoDB" id="539213at2759"/>
<dbReference type="Gene3D" id="1.25.40.20">
    <property type="entry name" value="Ankyrin repeat-containing domain"/>
    <property type="match status" value="1"/>
</dbReference>
<evidence type="ECO:0000313" key="2">
    <source>
        <dbReference type="Proteomes" id="UP000297716"/>
    </source>
</evidence>
<dbReference type="EMBL" id="SKBN01000337">
    <property type="protein sequence ID" value="TGJ78887.1"/>
    <property type="molecule type" value="Genomic_DNA"/>
</dbReference>
<comment type="caution">
    <text evidence="1">The sequence shown here is derived from an EMBL/GenBank/DDBJ whole genome shotgun (WGS) entry which is preliminary data.</text>
</comment>
<evidence type="ECO:0000313" key="1">
    <source>
        <dbReference type="EMBL" id="TGJ78887.1"/>
    </source>
</evidence>
<dbReference type="InterPro" id="IPR002110">
    <property type="entry name" value="Ankyrin_rpt"/>
</dbReference>
<proteinExistence type="predicted"/>
<dbReference type="InterPro" id="IPR036770">
    <property type="entry name" value="Ankyrin_rpt-contain_sf"/>
</dbReference>
<protein>
    <submittedName>
        <fullName evidence="1">Uncharacterized protein</fullName>
    </submittedName>
</protein>
<reference evidence="1 2" key="1">
    <citation type="submission" date="2019-03" db="EMBL/GenBank/DDBJ databases">
        <title>Draft genome sequence of Xylaria hypoxylon DSM 108379, a ubiquitous saprotrophic-parasitic fungi on hardwood.</title>
        <authorList>
            <person name="Buettner E."/>
            <person name="Leonhardt S."/>
            <person name="Gebauer A.M."/>
            <person name="Liers C."/>
            <person name="Hofrichter M."/>
            <person name="Kellner H."/>
        </authorList>
    </citation>
    <scope>NUCLEOTIDE SEQUENCE [LARGE SCALE GENOMIC DNA]</scope>
    <source>
        <strain evidence="1 2">DSM 108379</strain>
    </source>
</reference>
<sequence>MAVVDESAGFGLKDSLGRTALHSATLLLNTNRWNFKIWKMIFDRAGKVVLNATDMFGSTSLHIACIADSCGSPHWQLKVIKTLLESEGVQMDIRDKYGLSAIQYAASSNRVDILEVFKTVRIFDIVGILPKMAAAQVAVKKARDIVQAEVELSEEIYLEEGKFDSDAEPSESDE</sequence>
<dbReference type="AlphaFoldDB" id="A0A4Z0Y7F9"/>
<gene>
    <name evidence="1" type="ORF">E0Z10_g9874</name>
</gene>